<evidence type="ECO:0000313" key="3">
    <source>
        <dbReference type="Proteomes" id="UP000001542"/>
    </source>
</evidence>
<gene>
    <name evidence="2" type="ORF">TVAG_366100</name>
</gene>
<reference evidence="2" key="2">
    <citation type="journal article" date="2007" name="Science">
        <title>Draft genome sequence of the sexually transmitted pathogen Trichomonas vaginalis.</title>
        <authorList>
            <person name="Carlton J.M."/>
            <person name="Hirt R.P."/>
            <person name="Silva J.C."/>
            <person name="Delcher A.L."/>
            <person name="Schatz M."/>
            <person name="Zhao Q."/>
            <person name="Wortman J.R."/>
            <person name="Bidwell S.L."/>
            <person name="Alsmark U.C.M."/>
            <person name="Besteiro S."/>
            <person name="Sicheritz-Ponten T."/>
            <person name="Noel C.J."/>
            <person name="Dacks J.B."/>
            <person name="Foster P.G."/>
            <person name="Simillion C."/>
            <person name="Van de Peer Y."/>
            <person name="Miranda-Saavedra D."/>
            <person name="Barton G.J."/>
            <person name="Westrop G.D."/>
            <person name="Mueller S."/>
            <person name="Dessi D."/>
            <person name="Fiori P.L."/>
            <person name="Ren Q."/>
            <person name="Paulsen I."/>
            <person name="Zhang H."/>
            <person name="Bastida-Corcuera F.D."/>
            <person name="Simoes-Barbosa A."/>
            <person name="Brown M.T."/>
            <person name="Hayes R.D."/>
            <person name="Mukherjee M."/>
            <person name="Okumura C.Y."/>
            <person name="Schneider R."/>
            <person name="Smith A.J."/>
            <person name="Vanacova S."/>
            <person name="Villalvazo M."/>
            <person name="Haas B.J."/>
            <person name="Pertea M."/>
            <person name="Feldblyum T.V."/>
            <person name="Utterback T.R."/>
            <person name="Shu C.L."/>
            <person name="Osoegawa K."/>
            <person name="de Jong P.J."/>
            <person name="Hrdy I."/>
            <person name="Horvathova L."/>
            <person name="Zubacova Z."/>
            <person name="Dolezal P."/>
            <person name="Malik S.B."/>
            <person name="Logsdon J.M. Jr."/>
            <person name="Henze K."/>
            <person name="Gupta A."/>
            <person name="Wang C.C."/>
            <person name="Dunne R.L."/>
            <person name="Upcroft J.A."/>
            <person name="Upcroft P."/>
            <person name="White O."/>
            <person name="Salzberg S.L."/>
            <person name="Tang P."/>
            <person name="Chiu C.-H."/>
            <person name="Lee Y.-S."/>
            <person name="Embley T.M."/>
            <person name="Coombs G.H."/>
            <person name="Mottram J.C."/>
            <person name="Tachezy J."/>
            <person name="Fraser-Liggett C.M."/>
            <person name="Johnson P.J."/>
        </authorList>
    </citation>
    <scope>NUCLEOTIDE SEQUENCE [LARGE SCALE GENOMIC DNA]</scope>
    <source>
        <strain evidence="2">G3</strain>
    </source>
</reference>
<dbReference type="EMBL" id="DS113201">
    <property type="protein sequence ID" value="EAY20102.1"/>
    <property type="molecule type" value="Genomic_DNA"/>
</dbReference>
<protein>
    <submittedName>
        <fullName evidence="2">Uncharacterized protein</fullName>
    </submittedName>
</protein>
<dbReference type="Proteomes" id="UP000001542">
    <property type="component" value="Unassembled WGS sequence"/>
</dbReference>
<name>A2DHQ4_TRIV3</name>
<dbReference type="VEuPathDB" id="TrichDB:TVAGG3_0303150"/>
<organism evidence="2 3">
    <name type="scientific">Trichomonas vaginalis (strain ATCC PRA-98 / G3)</name>
    <dbReference type="NCBI Taxonomy" id="412133"/>
    <lineage>
        <taxon>Eukaryota</taxon>
        <taxon>Metamonada</taxon>
        <taxon>Parabasalia</taxon>
        <taxon>Trichomonadida</taxon>
        <taxon>Trichomonadidae</taxon>
        <taxon>Trichomonas</taxon>
    </lineage>
</organism>
<feature type="region of interest" description="Disordered" evidence="1">
    <location>
        <begin position="1"/>
        <end position="53"/>
    </location>
</feature>
<sequence>MFINYNKKKKVSKRKKKSVSHSSQLPPPQIPPVQANEQTSQPANGDDADDKGNFVPFSIILDICTMESH</sequence>
<dbReference type="KEGG" id="tva:5465636"/>
<evidence type="ECO:0000313" key="2">
    <source>
        <dbReference type="EMBL" id="EAY20102.1"/>
    </source>
</evidence>
<dbReference type="VEuPathDB" id="TrichDB:TVAG_366100"/>
<evidence type="ECO:0000256" key="1">
    <source>
        <dbReference type="SAM" id="MobiDB-lite"/>
    </source>
</evidence>
<feature type="compositionally biased region" description="Basic residues" evidence="1">
    <location>
        <begin position="1"/>
        <end position="19"/>
    </location>
</feature>
<dbReference type="RefSeq" id="XP_001581088.1">
    <property type="nucleotide sequence ID" value="XM_001581038.1"/>
</dbReference>
<dbReference type="InParanoid" id="A2DHQ4"/>
<proteinExistence type="predicted"/>
<dbReference type="AlphaFoldDB" id="A2DHQ4"/>
<keyword evidence="3" id="KW-1185">Reference proteome</keyword>
<accession>A2DHQ4</accession>
<reference evidence="2" key="1">
    <citation type="submission" date="2006-10" db="EMBL/GenBank/DDBJ databases">
        <authorList>
            <person name="Amadeo P."/>
            <person name="Zhao Q."/>
            <person name="Wortman J."/>
            <person name="Fraser-Liggett C."/>
            <person name="Carlton J."/>
        </authorList>
    </citation>
    <scope>NUCLEOTIDE SEQUENCE</scope>
    <source>
        <strain evidence="2">G3</strain>
    </source>
</reference>